<evidence type="ECO:0008006" key="3">
    <source>
        <dbReference type="Google" id="ProtNLM"/>
    </source>
</evidence>
<dbReference type="EMBL" id="JAGFBM010000010">
    <property type="protein sequence ID" value="MBO3086586.1"/>
    <property type="molecule type" value="Genomic_DNA"/>
</dbReference>
<organism evidence="1 2">
    <name type="scientific">Cellulomonas fengjieae</name>
    <dbReference type="NCBI Taxonomy" id="2819978"/>
    <lineage>
        <taxon>Bacteria</taxon>
        <taxon>Bacillati</taxon>
        <taxon>Actinomycetota</taxon>
        <taxon>Actinomycetes</taxon>
        <taxon>Micrococcales</taxon>
        <taxon>Cellulomonadaceae</taxon>
        <taxon>Cellulomonas</taxon>
    </lineage>
</organism>
<keyword evidence="2" id="KW-1185">Reference proteome</keyword>
<comment type="caution">
    <text evidence="1">The sequence shown here is derived from an EMBL/GenBank/DDBJ whole genome shotgun (WGS) entry which is preliminary data.</text>
</comment>
<dbReference type="RefSeq" id="WP_208290544.1">
    <property type="nucleotide sequence ID" value="NZ_CP074404.1"/>
</dbReference>
<accession>A0ABS3SNS3</accession>
<proteinExistence type="predicted"/>
<dbReference type="Proteomes" id="UP000678317">
    <property type="component" value="Unassembled WGS sequence"/>
</dbReference>
<reference evidence="1 2" key="1">
    <citation type="submission" date="2021-03" db="EMBL/GenBank/DDBJ databases">
        <title>novel species in genus Cellulomonas.</title>
        <authorList>
            <person name="Zhang G."/>
        </authorList>
    </citation>
    <scope>NUCLEOTIDE SEQUENCE [LARGE SCALE GENOMIC DNA]</scope>
    <source>
        <strain evidence="2">zg-ZUI188</strain>
    </source>
</reference>
<sequence>MLYNPDRVYAIADGDELTGEDLFRVADLFVWMSSAGGLSWWAGAALEGRAVQLWPLPAYRKRFRHWVDVNKSFDAIPHDATDRLDAASRAALESVEVDSQHDIDVLISQFRDSTSLVLARTSKAVLTDYTAVAFLSRVISTARQWSNGDGFYRYRDLPSVEVLDRAAALLAERWAQLEPDYELIANAPVWDNALRAFNDSKSNDSWWRSWLGVFESEPACILIAEQFVPGYTAIRARRRPAVPTRAARQSSTWADDFMRASATNSAAMVDIYNQQTRLIQNGYRD</sequence>
<gene>
    <name evidence="1" type="ORF">J4035_18225</name>
</gene>
<name>A0ABS3SNS3_9CELL</name>
<evidence type="ECO:0000313" key="2">
    <source>
        <dbReference type="Proteomes" id="UP000678317"/>
    </source>
</evidence>
<evidence type="ECO:0000313" key="1">
    <source>
        <dbReference type="EMBL" id="MBO3086586.1"/>
    </source>
</evidence>
<protein>
    <recommendedName>
        <fullName evidence="3">DUF4037 domain-containing protein</fullName>
    </recommendedName>
</protein>